<dbReference type="GO" id="GO:0008233">
    <property type="term" value="F:peptidase activity"/>
    <property type="evidence" value="ECO:0007669"/>
    <property type="project" value="InterPro"/>
</dbReference>
<dbReference type="GO" id="GO:0016020">
    <property type="term" value="C:membrane"/>
    <property type="evidence" value="ECO:0007669"/>
    <property type="project" value="InterPro"/>
</dbReference>
<dbReference type="Gene3D" id="3.90.70.10">
    <property type="entry name" value="Cysteine proteinases"/>
    <property type="match status" value="1"/>
</dbReference>
<sequence>MWLTARIRRLPPVLPSPSPSMRRRRPSNLPQLPPGGLAPRGLVGGLVKQRYFLAVIWGLLLLFPGGLWAAEVPVRLNLYAEGGVLTKKVKSLKEMRLKQMVPQSRDFSCGAASLATLLHYYYGQPVSEMDAILGMFRYGVQEDIRKRGFSLLDMKRYVETLNYQAEGYKVPRLSLLQDLTLPVIALIETNRYKHFVVIRRTDDRYVYLADPSWGNRRMTLEDFDRVWSDKIIFAVQGPVVGSPEGLYVEGGTPSREVALALQRDLPLALTSRLSMDPSRSLVFVGRTAILNLQMIYIGTRK</sequence>
<evidence type="ECO:0000259" key="3">
    <source>
        <dbReference type="PROSITE" id="PS50990"/>
    </source>
</evidence>
<dbReference type="EMBL" id="DTKJ01000022">
    <property type="protein sequence ID" value="HGZ11304.1"/>
    <property type="molecule type" value="Genomic_DNA"/>
</dbReference>
<reference evidence="4" key="1">
    <citation type="journal article" date="2020" name="mSystems">
        <title>Genome- and Community-Level Interaction Insights into Carbon Utilization and Element Cycling Functions of Hydrothermarchaeota in Hydrothermal Sediment.</title>
        <authorList>
            <person name="Zhou Z."/>
            <person name="Liu Y."/>
            <person name="Xu W."/>
            <person name="Pan J."/>
            <person name="Luo Z.H."/>
            <person name="Li M."/>
        </authorList>
    </citation>
    <scope>NUCLEOTIDE SEQUENCE [LARGE SCALE GENOMIC DNA]</scope>
    <source>
        <strain evidence="4">SpSt-853</strain>
    </source>
</reference>
<evidence type="ECO:0000256" key="1">
    <source>
        <dbReference type="SAM" id="MobiDB-lite"/>
    </source>
</evidence>
<feature type="region of interest" description="Disordered" evidence="1">
    <location>
        <begin position="13"/>
        <end position="33"/>
    </location>
</feature>
<keyword evidence="2" id="KW-1133">Transmembrane helix</keyword>
<dbReference type="CDD" id="cd02423">
    <property type="entry name" value="Peptidase_C39G"/>
    <property type="match status" value="1"/>
</dbReference>
<accession>A0A7C5ESL3</accession>
<dbReference type="PROSITE" id="PS50990">
    <property type="entry name" value="PEPTIDASE_C39"/>
    <property type="match status" value="1"/>
</dbReference>
<evidence type="ECO:0000256" key="2">
    <source>
        <dbReference type="SAM" id="Phobius"/>
    </source>
</evidence>
<proteinExistence type="predicted"/>
<keyword evidence="2" id="KW-0812">Transmembrane</keyword>
<protein>
    <recommendedName>
        <fullName evidence="3">Peptidase C39 domain-containing protein</fullName>
    </recommendedName>
</protein>
<comment type="caution">
    <text evidence="4">The sequence shown here is derived from an EMBL/GenBank/DDBJ whole genome shotgun (WGS) entry which is preliminary data.</text>
</comment>
<evidence type="ECO:0000313" key="4">
    <source>
        <dbReference type="EMBL" id="HGZ11304.1"/>
    </source>
</evidence>
<dbReference type="GO" id="GO:0006508">
    <property type="term" value="P:proteolysis"/>
    <property type="evidence" value="ECO:0007669"/>
    <property type="project" value="InterPro"/>
</dbReference>
<organism evidence="4">
    <name type="scientific">Desulfobacca acetoxidans</name>
    <dbReference type="NCBI Taxonomy" id="60893"/>
    <lineage>
        <taxon>Bacteria</taxon>
        <taxon>Pseudomonadati</taxon>
        <taxon>Thermodesulfobacteriota</taxon>
        <taxon>Desulfobaccia</taxon>
        <taxon>Desulfobaccales</taxon>
        <taxon>Desulfobaccaceae</taxon>
        <taxon>Desulfobacca</taxon>
    </lineage>
</organism>
<feature type="domain" description="Peptidase C39" evidence="3">
    <location>
        <begin position="103"/>
        <end position="234"/>
    </location>
</feature>
<dbReference type="Pfam" id="PF03412">
    <property type="entry name" value="Peptidase_C39"/>
    <property type="match status" value="1"/>
</dbReference>
<keyword evidence="2" id="KW-0472">Membrane</keyword>
<dbReference type="GO" id="GO:0005524">
    <property type="term" value="F:ATP binding"/>
    <property type="evidence" value="ECO:0007669"/>
    <property type="project" value="InterPro"/>
</dbReference>
<name>A0A7C5ESL3_9BACT</name>
<dbReference type="InterPro" id="IPR005074">
    <property type="entry name" value="Peptidase_C39"/>
</dbReference>
<feature type="transmembrane region" description="Helical" evidence="2">
    <location>
        <begin position="51"/>
        <end position="70"/>
    </location>
</feature>
<gene>
    <name evidence="4" type="ORF">ENW48_03680</name>
</gene>
<dbReference type="AlphaFoldDB" id="A0A7C5ESL3"/>